<dbReference type="GO" id="GO:0016747">
    <property type="term" value="F:acyltransferase activity, transferring groups other than amino-acyl groups"/>
    <property type="evidence" value="ECO:0007669"/>
    <property type="project" value="InterPro"/>
</dbReference>
<organism evidence="2 3">
    <name type="scientific">Pararhizobium mangrovi</name>
    <dbReference type="NCBI Taxonomy" id="2590452"/>
    <lineage>
        <taxon>Bacteria</taxon>
        <taxon>Pseudomonadati</taxon>
        <taxon>Pseudomonadota</taxon>
        <taxon>Alphaproteobacteria</taxon>
        <taxon>Hyphomicrobiales</taxon>
        <taxon>Rhizobiaceae</taxon>
        <taxon>Rhizobium/Agrobacterium group</taxon>
        <taxon>Pararhizobium</taxon>
    </lineage>
</organism>
<dbReference type="InterPro" id="IPR000182">
    <property type="entry name" value="GNAT_dom"/>
</dbReference>
<dbReference type="InterPro" id="IPR016181">
    <property type="entry name" value="Acyl_CoA_acyltransferase"/>
</dbReference>
<keyword evidence="3" id="KW-1185">Reference proteome</keyword>
<dbReference type="AlphaFoldDB" id="A0A506UGQ7"/>
<comment type="caution">
    <text evidence="2">The sequence shown here is derived from an EMBL/GenBank/DDBJ whole genome shotgun (WGS) entry which is preliminary data.</text>
</comment>
<dbReference type="EMBL" id="VHLH01000004">
    <property type="protein sequence ID" value="TPW31307.1"/>
    <property type="molecule type" value="Genomic_DNA"/>
</dbReference>
<evidence type="ECO:0000313" key="3">
    <source>
        <dbReference type="Proteomes" id="UP000320314"/>
    </source>
</evidence>
<evidence type="ECO:0000313" key="2">
    <source>
        <dbReference type="EMBL" id="TPW31307.1"/>
    </source>
</evidence>
<evidence type="ECO:0000259" key="1">
    <source>
        <dbReference type="PROSITE" id="PS51186"/>
    </source>
</evidence>
<keyword evidence="2" id="KW-0808">Transferase</keyword>
<dbReference type="Gene3D" id="3.40.630.30">
    <property type="match status" value="1"/>
</dbReference>
<dbReference type="InterPro" id="IPR056935">
    <property type="entry name" value="Rv0428c-like_C"/>
</dbReference>
<dbReference type="Pfam" id="PF24553">
    <property type="entry name" value="Rv0428c_C"/>
    <property type="match status" value="1"/>
</dbReference>
<gene>
    <name evidence="2" type="ORF">FJU11_03685</name>
</gene>
<dbReference type="OrthoDB" id="572496at2"/>
<feature type="domain" description="N-acetyltransferase" evidence="1">
    <location>
        <begin position="200"/>
        <end position="289"/>
    </location>
</feature>
<sequence length="289" mass="32685">MAFGRDRVAVDLARFGDDVRYSFEGCTHTHIPVDKDPSGGSYRKLRLKSQWRRSPVARTPNFNATKRRAVGFMARRYGAFLLQKEDDFNWRLEEAFAAAWPAAVCLRCDNWLLRFSGDAVRRVNSVNPLRGPRGMDGDFFAFVEAFYAERGRKAVFRVPEFASEVTPLLRARGYRAVRPSPTLTLWQDMPSSDDATDDRVELSTSADAAWIDAWQRVNGAPDESRTIYDAMTRAILVPVRFAAIRRDDRVIAQAYAAIHRGVLVFDSVAVDPDHRREGLGRRVVSALLA</sequence>
<name>A0A506UGQ7_9HYPH</name>
<proteinExistence type="predicted"/>
<dbReference type="Proteomes" id="UP000320314">
    <property type="component" value="Unassembled WGS sequence"/>
</dbReference>
<protein>
    <submittedName>
        <fullName evidence="2">GNAT family N-acetyltransferase</fullName>
    </submittedName>
</protein>
<accession>A0A506UGQ7</accession>
<dbReference type="CDD" id="cd04301">
    <property type="entry name" value="NAT_SF"/>
    <property type="match status" value="1"/>
</dbReference>
<dbReference type="SUPFAM" id="SSF55729">
    <property type="entry name" value="Acyl-CoA N-acyltransferases (Nat)"/>
    <property type="match status" value="1"/>
</dbReference>
<reference evidence="2 3" key="1">
    <citation type="submission" date="2019-06" db="EMBL/GenBank/DDBJ databases">
        <authorList>
            <person name="Li M."/>
        </authorList>
    </citation>
    <scope>NUCLEOTIDE SEQUENCE [LARGE SCALE GENOMIC DNA]</scope>
    <source>
        <strain evidence="2 3">BGMRC6574</strain>
    </source>
</reference>
<dbReference type="PROSITE" id="PS51186">
    <property type="entry name" value="GNAT"/>
    <property type="match status" value="1"/>
</dbReference>